<dbReference type="Proteomes" id="UP001150879">
    <property type="component" value="Unassembled WGS sequence"/>
</dbReference>
<feature type="compositionally biased region" description="Polar residues" evidence="1">
    <location>
        <begin position="50"/>
        <end position="61"/>
    </location>
</feature>
<feature type="region of interest" description="Disordered" evidence="1">
    <location>
        <begin position="48"/>
        <end position="75"/>
    </location>
</feature>
<dbReference type="EMBL" id="JAPQKP010000001">
    <property type="protein sequence ID" value="KAJ5210031.1"/>
    <property type="molecule type" value="Genomic_DNA"/>
</dbReference>
<comment type="caution">
    <text evidence="2">The sequence shown here is derived from an EMBL/GenBank/DDBJ whole genome shotgun (WGS) entry which is preliminary data.</text>
</comment>
<name>A0A9W9MYS4_9EURO</name>
<gene>
    <name evidence="2" type="ORF">N7472_000170</name>
</gene>
<dbReference type="AlphaFoldDB" id="A0A9W9MYS4"/>
<evidence type="ECO:0000256" key="1">
    <source>
        <dbReference type="SAM" id="MobiDB-lite"/>
    </source>
</evidence>
<proteinExistence type="predicted"/>
<evidence type="ECO:0000313" key="2">
    <source>
        <dbReference type="EMBL" id="KAJ5210031.1"/>
    </source>
</evidence>
<keyword evidence="3" id="KW-1185">Reference proteome</keyword>
<dbReference type="OrthoDB" id="4356630at2759"/>
<protein>
    <submittedName>
        <fullName evidence="2">Uncharacterized protein</fullName>
    </submittedName>
</protein>
<sequence length="108" mass="11888">MGCISTCRPRVPLEITIAHSWVPREEVESLVNATETLEIKRQGAGMTCTAAPTNGKTTIPSADQCEEKPAESDTTQSRVYYIQTKTLDRPVHYHNFGDSVTGAIVGWH</sequence>
<reference evidence="2" key="2">
    <citation type="journal article" date="2023" name="IMA Fungus">
        <title>Comparative genomic study of the Penicillium genus elucidates a diverse pangenome and 15 lateral gene transfer events.</title>
        <authorList>
            <person name="Petersen C."/>
            <person name="Sorensen T."/>
            <person name="Nielsen M.R."/>
            <person name="Sondergaard T.E."/>
            <person name="Sorensen J.L."/>
            <person name="Fitzpatrick D.A."/>
            <person name="Frisvad J.C."/>
            <person name="Nielsen K.L."/>
        </authorList>
    </citation>
    <scope>NUCLEOTIDE SEQUENCE</scope>
    <source>
        <strain evidence="2">IBT 16849</strain>
    </source>
</reference>
<organism evidence="2 3">
    <name type="scientific">Penicillium cf. griseofulvum</name>
    <dbReference type="NCBI Taxonomy" id="2972120"/>
    <lineage>
        <taxon>Eukaryota</taxon>
        <taxon>Fungi</taxon>
        <taxon>Dikarya</taxon>
        <taxon>Ascomycota</taxon>
        <taxon>Pezizomycotina</taxon>
        <taxon>Eurotiomycetes</taxon>
        <taxon>Eurotiomycetidae</taxon>
        <taxon>Eurotiales</taxon>
        <taxon>Aspergillaceae</taxon>
        <taxon>Penicillium</taxon>
    </lineage>
</organism>
<reference evidence="2" key="1">
    <citation type="submission" date="2022-11" db="EMBL/GenBank/DDBJ databases">
        <authorList>
            <person name="Petersen C."/>
        </authorList>
    </citation>
    <scope>NUCLEOTIDE SEQUENCE</scope>
    <source>
        <strain evidence="2">IBT 16849</strain>
    </source>
</reference>
<accession>A0A9W9MYS4</accession>
<evidence type="ECO:0000313" key="3">
    <source>
        <dbReference type="Proteomes" id="UP001150879"/>
    </source>
</evidence>